<feature type="transmembrane region" description="Helical" evidence="6">
    <location>
        <begin position="529"/>
        <end position="551"/>
    </location>
</feature>
<dbReference type="GO" id="GO:0022857">
    <property type="term" value="F:transmembrane transporter activity"/>
    <property type="evidence" value="ECO:0007669"/>
    <property type="project" value="InterPro"/>
</dbReference>
<dbReference type="PANTHER" id="PTHR23511:SF35">
    <property type="entry name" value="MAJOR FACILITATOR SUPERFAMILY (MFS) PROFILE DOMAIN-CONTAINING PROTEIN"/>
    <property type="match status" value="1"/>
</dbReference>
<dbReference type="KEGG" id="bmor:101738662"/>
<evidence type="ECO:0000256" key="2">
    <source>
        <dbReference type="ARBA" id="ARBA00022448"/>
    </source>
</evidence>
<keyword evidence="3 6" id="KW-0812">Transmembrane</keyword>
<keyword evidence="4 6" id="KW-1133">Transmembrane helix</keyword>
<evidence type="ECO:0000313" key="9">
    <source>
        <dbReference type="Proteomes" id="UP000005204"/>
    </source>
</evidence>
<feature type="transmembrane region" description="Helical" evidence="6">
    <location>
        <begin position="281"/>
        <end position="301"/>
    </location>
</feature>
<dbReference type="InterPro" id="IPR036259">
    <property type="entry name" value="MFS_trans_sf"/>
</dbReference>
<keyword evidence="5 6" id="KW-0472">Membrane</keyword>
<feature type="transmembrane region" description="Helical" evidence="6">
    <location>
        <begin position="185"/>
        <end position="209"/>
    </location>
</feature>
<name>A0A8R2LW67_BOMMO</name>
<evidence type="ECO:0000313" key="8">
    <source>
        <dbReference type="EnsemblMetazoa" id="XP_037867579.1"/>
    </source>
</evidence>
<feature type="transmembrane region" description="Helical" evidence="6">
    <location>
        <begin position="377"/>
        <end position="396"/>
    </location>
</feature>
<protein>
    <recommendedName>
        <fullName evidence="7">Major facilitator superfamily (MFS) profile domain-containing protein</fullName>
    </recommendedName>
</protein>
<feature type="transmembrane region" description="Helical" evidence="6">
    <location>
        <begin position="557"/>
        <end position="576"/>
    </location>
</feature>
<evidence type="ECO:0000256" key="5">
    <source>
        <dbReference type="ARBA" id="ARBA00023136"/>
    </source>
</evidence>
<feature type="transmembrane region" description="Helical" evidence="6">
    <location>
        <begin position="494"/>
        <end position="517"/>
    </location>
</feature>
<keyword evidence="2" id="KW-0813">Transport</keyword>
<feature type="transmembrane region" description="Helical" evidence="6">
    <location>
        <begin position="470"/>
        <end position="488"/>
    </location>
</feature>
<sequence>MTELLLKINCLVHFVFVKEIPSLTRDELLETYLNASENNSFGIDTIKATRRFREWYFVNMTSNNSYVNTEDNYDMKRVSTVERSHGWEPECNSHEGSYSYEEAINLAGNGWYNRGLLAVLSMALLGMGIDIFGFSVIVTGCTCDFQLEHYQKNILLSMSFVGPILTSYLWGYLSDTHGRRASLLIGLWVSFLASTLSAFSANWIMLAVLKAFSTSFCSSAQSCTYTLLGESCTQKVRDFYMLLMTSVLMLFLLSYVVPGYYILNMNFSIDIGLMNFTPWRLLTIVMALPLGISAIGLQLCIESPKFFISVGRQDDAVNSLQAIYMKNGGIKNKYPVRNVYISQETSRKGEGKPLLQSLKDQTFPLFKPPLLRRTVQLFFLTSVIYSINNSLVMWMPSIVQAFAYGMDSAGAGSMSLCEIIISTQYHNTPVDSLTCTSSLEERTLFSGIFHGLLFSGITVCVSKFAAHKKALLIAFLAIPLVSSAAAVLNQDEYASLVLFVGMMMTNLCMGVLFSYYVELYPTSHRGMAACLGVMVARLSGLAGVNFIGSYVMTHCAATFYAFSAYLFCGIVVAYFLPAPVAKTDAECTNEA</sequence>
<evidence type="ECO:0000259" key="7">
    <source>
        <dbReference type="PROSITE" id="PS50850"/>
    </source>
</evidence>
<dbReference type="Pfam" id="PF07690">
    <property type="entry name" value="MFS_1"/>
    <property type="match status" value="1"/>
</dbReference>
<feature type="transmembrane region" description="Helical" evidence="6">
    <location>
        <begin position="239"/>
        <end position="261"/>
    </location>
</feature>
<reference evidence="9" key="1">
    <citation type="journal article" date="2008" name="Insect Biochem. Mol. Biol.">
        <title>The genome of a lepidopteran model insect, the silkworm Bombyx mori.</title>
        <authorList>
            <consortium name="International Silkworm Genome Consortium"/>
        </authorList>
    </citation>
    <scope>NUCLEOTIDE SEQUENCE [LARGE SCALE GENOMIC DNA]</scope>
    <source>
        <strain evidence="9">p50T</strain>
    </source>
</reference>
<keyword evidence="9" id="KW-1185">Reference proteome</keyword>
<dbReference type="PROSITE" id="PS50850">
    <property type="entry name" value="MFS"/>
    <property type="match status" value="1"/>
</dbReference>
<dbReference type="GO" id="GO:0016020">
    <property type="term" value="C:membrane"/>
    <property type="evidence" value="ECO:0007669"/>
    <property type="project" value="UniProtKB-SubCell"/>
</dbReference>
<evidence type="ECO:0000256" key="1">
    <source>
        <dbReference type="ARBA" id="ARBA00004141"/>
    </source>
</evidence>
<dbReference type="SUPFAM" id="SSF103473">
    <property type="entry name" value="MFS general substrate transporter"/>
    <property type="match status" value="1"/>
</dbReference>
<dbReference type="AlphaFoldDB" id="A0A8R2LW67"/>
<dbReference type="PANTHER" id="PTHR23511">
    <property type="entry name" value="SYNAPTIC VESICLE GLYCOPROTEIN 2"/>
    <property type="match status" value="1"/>
</dbReference>
<dbReference type="Proteomes" id="UP000005204">
    <property type="component" value="Unassembled WGS sequence"/>
</dbReference>
<accession>A0A8R2LW67</accession>
<comment type="subcellular location">
    <subcellularLocation>
        <location evidence="1">Membrane</location>
        <topology evidence="1">Multi-pass membrane protein</topology>
    </subcellularLocation>
</comment>
<feature type="transmembrane region" description="Helical" evidence="6">
    <location>
        <begin position="443"/>
        <end position="461"/>
    </location>
</feature>
<feature type="domain" description="Major facilitator superfamily (MFS) profile" evidence="7">
    <location>
        <begin position="116"/>
        <end position="581"/>
    </location>
</feature>
<proteinExistence type="predicted"/>
<evidence type="ECO:0000256" key="6">
    <source>
        <dbReference type="SAM" id="Phobius"/>
    </source>
</evidence>
<organism evidence="8 9">
    <name type="scientific">Bombyx mori</name>
    <name type="common">Silk moth</name>
    <dbReference type="NCBI Taxonomy" id="7091"/>
    <lineage>
        <taxon>Eukaryota</taxon>
        <taxon>Metazoa</taxon>
        <taxon>Ecdysozoa</taxon>
        <taxon>Arthropoda</taxon>
        <taxon>Hexapoda</taxon>
        <taxon>Insecta</taxon>
        <taxon>Pterygota</taxon>
        <taxon>Neoptera</taxon>
        <taxon>Endopterygota</taxon>
        <taxon>Lepidoptera</taxon>
        <taxon>Glossata</taxon>
        <taxon>Ditrysia</taxon>
        <taxon>Bombycoidea</taxon>
        <taxon>Bombycidae</taxon>
        <taxon>Bombycinae</taxon>
        <taxon>Bombyx</taxon>
    </lineage>
</organism>
<dbReference type="EnsemblMetazoa" id="XM_038011651.1">
    <property type="protein sequence ID" value="XP_037867579.1"/>
    <property type="gene ID" value="LOC101738662"/>
</dbReference>
<evidence type="ECO:0000256" key="4">
    <source>
        <dbReference type="ARBA" id="ARBA00022989"/>
    </source>
</evidence>
<dbReference type="InterPro" id="IPR020846">
    <property type="entry name" value="MFS_dom"/>
</dbReference>
<dbReference type="InterPro" id="IPR011701">
    <property type="entry name" value="MFS"/>
</dbReference>
<dbReference type="Gene3D" id="1.20.1250.20">
    <property type="entry name" value="MFS general substrate transporter like domains"/>
    <property type="match status" value="1"/>
</dbReference>
<feature type="transmembrane region" description="Helical" evidence="6">
    <location>
        <begin position="116"/>
        <end position="142"/>
    </location>
</feature>
<evidence type="ECO:0000256" key="3">
    <source>
        <dbReference type="ARBA" id="ARBA00022692"/>
    </source>
</evidence>
<dbReference type="GeneID" id="101738662"/>
<reference evidence="8" key="2">
    <citation type="submission" date="2022-06" db="UniProtKB">
        <authorList>
            <consortium name="EnsemblMetazoa"/>
        </authorList>
    </citation>
    <scope>IDENTIFICATION</scope>
    <source>
        <strain evidence="8">p50T (Dazao)</strain>
    </source>
</reference>
<feature type="transmembrane region" description="Helical" evidence="6">
    <location>
        <begin position="154"/>
        <end position="173"/>
    </location>
</feature>
<dbReference type="RefSeq" id="XP_037867579.1">
    <property type="nucleotide sequence ID" value="XM_038011651.2"/>
</dbReference>